<dbReference type="GO" id="GO:0046872">
    <property type="term" value="F:metal ion binding"/>
    <property type="evidence" value="ECO:0007669"/>
    <property type="project" value="UniProtKB-KW"/>
</dbReference>
<feature type="binding site" evidence="12">
    <location>
        <position position="453"/>
    </location>
    <ligand>
        <name>K(+)</name>
        <dbReference type="ChEBI" id="CHEBI:29103"/>
    </ligand>
</feature>
<evidence type="ECO:0000256" key="6">
    <source>
        <dbReference type="ARBA" id="ARBA00022741"/>
    </source>
</evidence>
<dbReference type="GO" id="GO:0004747">
    <property type="term" value="F:ribokinase activity"/>
    <property type="evidence" value="ECO:0007669"/>
    <property type="project" value="UniProtKB-UniRule"/>
</dbReference>
<comment type="cofactor">
    <cofactor evidence="12">
        <name>Mg(2+)</name>
        <dbReference type="ChEBI" id="CHEBI:18420"/>
    </cofactor>
    <text evidence="12">Requires a divalent cation, most likely magnesium in vivo, as an electrophilic catalyst to aid phosphoryl group transfer. It is the chelate of the metal and the nucleotide that is the actual substrate.</text>
</comment>
<evidence type="ECO:0000256" key="3">
    <source>
        <dbReference type="ARBA" id="ARBA00016943"/>
    </source>
</evidence>
<dbReference type="GO" id="GO:0005829">
    <property type="term" value="C:cytosol"/>
    <property type="evidence" value="ECO:0007669"/>
    <property type="project" value="TreeGrafter"/>
</dbReference>
<dbReference type="AlphaFoldDB" id="A0A8C3DKS2"/>
<feature type="binding site" evidence="12">
    <location>
        <position position="351"/>
    </location>
    <ligand>
        <name>ATP</name>
        <dbReference type="ChEBI" id="CHEBI:30616"/>
    </ligand>
</feature>
<dbReference type="Ensembl" id="ENSCMUT00000006901.2">
    <property type="protein sequence ID" value="ENSCMUP00000006401.2"/>
    <property type="gene ID" value="ENSCMUG00000004249.2"/>
</dbReference>
<dbReference type="CDD" id="cd01174">
    <property type="entry name" value="ribokinase"/>
    <property type="match status" value="1"/>
</dbReference>
<feature type="binding site" evidence="12">
    <location>
        <position position="306"/>
    </location>
    <ligand>
        <name>substrate</name>
    </ligand>
</feature>
<feature type="region of interest" description="Disordered" evidence="13">
    <location>
        <begin position="90"/>
        <end position="117"/>
    </location>
</feature>
<reference evidence="16" key="1">
    <citation type="submission" date="2019-10" db="EMBL/GenBank/DDBJ databases">
        <title>Corvus moneduloides (New Caledonian crow) genome, bCorMon1, primary haplotype.</title>
        <authorList>
            <person name="Rutz C."/>
            <person name="Fungtammasan C."/>
            <person name="Mountcastle J."/>
            <person name="Formenti G."/>
            <person name="Chow W."/>
            <person name="Howe K."/>
            <person name="Steele M.P."/>
            <person name="Fernandes J."/>
            <person name="Gilbert M.T.P."/>
            <person name="Fedrigo O."/>
            <person name="Jarvis E.D."/>
            <person name="Gemmell N."/>
        </authorList>
    </citation>
    <scope>NUCLEOTIDE SEQUENCE [LARGE SCALE GENOMIC DNA]</scope>
</reference>
<dbReference type="EC" id="2.7.1.15" evidence="2 12"/>
<comment type="subunit">
    <text evidence="12">Homodimer.</text>
</comment>
<evidence type="ECO:0000256" key="2">
    <source>
        <dbReference type="ARBA" id="ARBA00012035"/>
    </source>
</evidence>
<keyword evidence="5 12" id="KW-0479">Metal-binding</keyword>
<dbReference type="PANTHER" id="PTHR10584">
    <property type="entry name" value="SUGAR KINASE"/>
    <property type="match status" value="1"/>
</dbReference>
<evidence type="ECO:0000256" key="7">
    <source>
        <dbReference type="ARBA" id="ARBA00022777"/>
    </source>
</evidence>
<evidence type="ECO:0000256" key="8">
    <source>
        <dbReference type="ARBA" id="ARBA00022840"/>
    </source>
</evidence>
<feature type="region of interest" description="Disordered" evidence="13">
    <location>
        <begin position="1"/>
        <end position="32"/>
    </location>
</feature>
<feature type="binding site" evidence="12">
    <location>
        <position position="415"/>
    </location>
    <ligand>
        <name>K(+)</name>
        <dbReference type="ChEBI" id="CHEBI:29103"/>
    </ligand>
</feature>
<keyword evidence="7 12" id="KW-0418">Kinase</keyword>
<accession>A0A8C3DKS2</accession>
<feature type="domain" description="Carbohydrate kinase PfkB" evidence="14">
    <location>
        <begin position="225"/>
        <end position="453"/>
    </location>
</feature>
<dbReference type="PANTHER" id="PTHR10584:SF166">
    <property type="entry name" value="RIBOKINASE"/>
    <property type="match status" value="1"/>
</dbReference>
<feature type="region of interest" description="Disordered" evidence="13">
    <location>
        <begin position="154"/>
        <end position="220"/>
    </location>
</feature>
<dbReference type="InterPro" id="IPR011877">
    <property type="entry name" value="Ribokinase"/>
</dbReference>
<gene>
    <name evidence="12 15" type="primary">RBKS</name>
</gene>
<evidence type="ECO:0000256" key="4">
    <source>
        <dbReference type="ARBA" id="ARBA00022679"/>
    </source>
</evidence>
<comment type="caution">
    <text evidence="12">Lacks conserved residue(s) required for the propagation of feature annotation.</text>
</comment>
<keyword evidence="16" id="KW-1185">Reference proteome</keyword>
<feature type="compositionally biased region" description="Basic residues" evidence="13">
    <location>
        <begin position="106"/>
        <end position="117"/>
    </location>
</feature>
<feature type="binding site" evidence="12">
    <location>
        <position position="421"/>
    </location>
    <ligand>
        <name>substrate</name>
    </ligand>
</feature>
<keyword evidence="8 12" id="KW-0067">ATP-binding</keyword>
<reference evidence="15" key="2">
    <citation type="submission" date="2025-08" db="UniProtKB">
        <authorList>
            <consortium name="Ensembl"/>
        </authorList>
    </citation>
    <scope>IDENTIFICATION</scope>
</reference>
<dbReference type="UniPathway" id="UPA00916">
    <property type="reaction ID" value="UER00889"/>
</dbReference>
<comment type="subcellular location">
    <subcellularLocation>
        <location evidence="12">Cytoplasm</location>
    </subcellularLocation>
    <subcellularLocation>
        <location evidence="12">Nucleus</location>
    </subcellularLocation>
</comment>
<accession>A0A8U7M4T1</accession>
<dbReference type="GO" id="GO:0006753">
    <property type="term" value="P:nucleoside phosphate metabolic process"/>
    <property type="evidence" value="ECO:0007669"/>
    <property type="project" value="UniProtKB-ARBA"/>
</dbReference>
<dbReference type="GO" id="GO:0005634">
    <property type="term" value="C:nucleus"/>
    <property type="evidence" value="ECO:0007669"/>
    <property type="project" value="UniProtKB-SubCell"/>
</dbReference>
<feature type="compositionally biased region" description="Pro residues" evidence="13">
    <location>
        <begin position="95"/>
        <end position="105"/>
    </location>
</feature>
<keyword evidence="9 12" id="KW-0460">Magnesium</keyword>
<dbReference type="PROSITE" id="PS00584">
    <property type="entry name" value="PFKB_KINASES_2"/>
    <property type="match status" value="1"/>
</dbReference>
<feature type="compositionally biased region" description="Basic residues" evidence="13">
    <location>
        <begin position="194"/>
        <end position="212"/>
    </location>
</feature>
<evidence type="ECO:0000256" key="5">
    <source>
        <dbReference type="ARBA" id="ARBA00022723"/>
    </source>
</evidence>
<dbReference type="Pfam" id="PF00294">
    <property type="entry name" value="PfkB"/>
    <property type="match status" value="1"/>
</dbReference>
<dbReference type="SUPFAM" id="SSF53613">
    <property type="entry name" value="Ribokinase-like"/>
    <property type="match status" value="1"/>
</dbReference>
<evidence type="ECO:0000256" key="1">
    <source>
        <dbReference type="ARBA" id="ARBA00005380"/>
    </source>
</evidence>
<evidence type="ECO:0000256" key="11">
    <source>
        <dbReference type="ARBA" id="ARBA00023277"/>
    </source>
</evidence>
<keyword evidence="10 12" id="KW-0630">Potassium</keyword>
<comment type="pathway">
    <text evidence="12">Carbohydrate metabolism; D-ribose degradation; D-ribose 5-phosphate from beta-D-ribopyranose: step 2/2.</text>
</comment>
<reference evidence="15" key="3">
    <citation type="submission" date="2025-09" db="UniProtKB">
        <authorList>
            <consortium name="Ensembl"/>
        </authorList>
    </citation>
    <scope>IDENTIFICATION</scope>
</reference>
<comment type="similarity">
    <text evidence="1">Belongs to the carbohydrate kinase pfkB family.</text>
</comment>
<keyword evidence="6 12" id="KW-0547">Nucleotide-binding</keyword>
<evidence type="ECO:0000256" key="13">
    <source>
        <dbReference type="SAM" id="MobiDB-lite"/>
    </source>
</evidence>
<evidence type="ECO:0000256" key="12">
    <source>
        <dbReference type="HAMAP-Rule" id="MF_03215"/>
    </source>
</evidence>
<dbReference type="GO" id="GO:0005524">
    <property type="term" value="F:ATP binding"/>
    <property type="evidence" value="ECO:0007669"/>
    <property type="project" value="UniProtKB-UniRule"/>
</dbReference>
<organism evidence="15 16">
    <name type="scientific">Corvus moneduloides</name>
    <name type="common">New Caledonian crow</name>
    <dbReference type="NCBI Taxonomy" id="1196302"/>
    <lineage>
        <taxon>Eukaryota</taxon>
        <taxon>Metazoa</taxon>
        <taxon>Chordata</taxon>
        <taxon>Craniata</taxon>
        <taxon>Vertebrata</taxon>
        <taxon>Euteleostomi</taxon>
        <taxon>Archelosauria</taxon>
        <taxon>Archosauria</taxon>
        <taxon>Dinosauria</taxon>
        <taxon>Saurischia</taxon>
        <taxon>Theropoda</taxon>
        <taxon>Coelurosauria</taxon>
        <taxon>Aves</taxon>
        <taxon>Neognathae</taxon>
        <taxon>Neoaves</taxon>
        <taxon>Telluraves</taxon>
        <taxon>Australaves</taxon>
        <taxon>Passeriformes</taxon>
        <taxon>Corvoidea</taxon>
        <taxon>Corvidae</taxon>
        <taxon>Corvus</taxon>
    </lineage>
</organism>
<comment type="catalytic activity">
    <reaction evidence="12">
        <text>D-ribose + ATP = D-ribose 5-phosphate + ADP + H(+)</text>
        <dbReference type="Rhea" id="RHEA:13697"/>
        <dbReference type="ChEBI" id="CHEBI:15378"/>
        <dbReference type="ChEBI" id="CHEBI:30616"/>
        <dbReference type="ChEBI" id="CHEBI:47013"/>
        <dbReference type="ChEBI" id="CHEBI:78346"/>
        <dbReference type="ChEBI" id="CHEBI:456216"/>
        <dbReference type="EC" id="2.7.1.15"/>
    </reaction>
</comment>
<dbReference type="Gene3D" id="3.40.1190.20">
    <property type="match status" value="1"/>
</dbReference>
<evidence type="ECO:0000256" key="9">
    <source>
        <dbReference type="ARBA" id="ARBA00022842"/>
    </source>
</evidence>
<keyword evidence="12" id="KW-0539">Nucleus</keyword>
<protein>
    <recommendedName>
        <fullName evidence="3 12">Ribokinase</fullName>
        <shortName evidence="12">RK</shortName>
        <ecNumber evidence="2 12">2.7.1.15</ecNumber>
    </recommendedName>
</protein>
<dbReference type="InterPro" id="IPR002139">
    <property type="entry name" value="Ribo/fructo_kinase"/>
</dbReference>
<keyword evidence="11 12" id="KW-0119">Carbohydrate metabolism</keyword>
<feature type="compositionally biased region" description="Low complexity" evidence="13">
    <location>
        <begin position="9"/>
        <end position="18"/>
    </location>
</feature>
<proteinExistence type="inferred from homology"/>
<feature type="active site" description="Proton acceptor" evidence="12">
    <location>
        <position position="421"/>
    </location>
</feature>
<dbReference type="PRINTS" id="PR00990">
    <property type="entry name" value="RIBOKINASE"/>
</dbReference>
<name>A0A8C3DKS2_CORMO</name>
<comment type="similarity">
    <text evidence="12">Belongs to the carbohydrate kinase PfkB family. Ribokinase subfamily.</text>
</comment>
<evidence type="ECO:0000313" key="16">
    <source>
        <dbReference type="Proteomes" id="UP000694553"/>
    </source>
</evidence>
<keyword evidence="4 12" id="KW-0808">Transferase</keyword>
<feature type="binding site" evidence="12">
    <location>
        <position position="447"/>
    </location>
    <ligand>
        <name>ATP</name>
        <dbReference type="ChEBI" id="CHEBI:30616"/>
    </ligand>
</feature>
<sequence length="501" mass="53861">PRPSPTPSPAGAATRGAAPAPPRPIGGANTGLRRLRARASRLRVAFRPPPSREGLWHCSLPPALPARLARPIAPVPAPPLPTAAGTRRLATACTPPRPPCAPPLPPRRRRRLSHPGRRGLHWPNIGVRRRCLRGLCGRAGRGPAVRSVAAAAARGREEEEGGRLWQQAFGRGSPAGRRSPRAARRPWQPEKPRRGPGRVRVRVQGPPRRHGRGGCGGGILYDRPGQVGKDSFGNDYVDNLKKNGISTAFVGQTIDAATGTASIIVNSEGQNVIVIVPGANLLLNFEDLKRASDVICKAKVVVCQLEITPAVSLEALKMARASGVKTLFNPAPALADLDPQFYTYSDIFCCNETEAEILTGIPVGNLEDAEKVGRMLLERGCKLVIVTLGAEGCMMISGDEPIPKHVPAGKVRAVDTTGAGDSFVGALAFYLAHYPKLSMEEMIRKSNCVASATKIRAFFGNLLHVLSEFFSFFTSLKVAKLLEDHSARCFNAIIYFSYSRK</sequence>
<dbReference type="InterPro" id="IPR011611">
    <property type="entry name" value="PfkB_dom"/>
</dbReference>
<evidence type="ECO:0000313" key="15">
    <source>
        <dbReference type="Ensembl" id="ENSCMUP00000006401.2"/>
    </source>
</evidence>
<dbReference type="InterPro" id="IPR002173">
    <property type="entry name" value="Carboh/pur_kinase_PfkB_CS"/>
</dbReference>
<comment type="function">
    <text evidence="12">Catalyzes the phosphorylation of ribose at O-5 in a reaction requiring ATP and magnesium. The resulting D-ribose-5-phosphate can then be used either for sythesis of nucleotides, histidine, and tryptophan, or as a component of the pentose phosphate pathway.</text>
</comment>
<keyword evidence="12" id="KW-0963">Cytoplasm</keyword>
<dbReference type="Proteomes" id="UP000694553">
    <property type="component" value="Unassembled WGS sequence"/>
</dbReference>
<feature type="binding site" evidence="12">
    <location>
        <position position="456"/>
    </location>
    <ligand>
        <name>K(+)</name>
        <dbReference type="ChEBI" id="CHEBI:29103"/>
    </ligand>
</feature>
<evidence type="ECO:0000256" key="10">
    <source>
        <dbReference type="ARBA" id="ARBA00022958"/>
    </source>
</evidence>
<dbReference type="HAMAP" id="MF_01987">
    <property type="entry name" value="Ribokinase"/>
    <property type="match status" value="1"/>
</dbReference>
<dbReference type="InterPro" id="IPR029056">
    <property type="entry name" value="Ribokinase-like"/>
</dbReference>
<feature type="binding site" evidence="12">
    <location>
        <position position="417"/>
    </location>
    <ligand>
        <name>K(+)</name>
        <dbReference type="ChEBI" id="CHEBI:29103"/>
    </ligand>
</feature>
<comment type="activity regulation">
    <text evidence="12">Activated by a monovalent cation that binds near, but not in, the active site. The most likely occupant of the site in vivo is potassium. Ion binding induces a conformational change that may alter substrate affinity.</text>
</comment>
<feature type="binding site" evidence="12">
    <location>
        <begin position="387"/>
        <end position="392"/>
    </location>
    <ligand>
        <name>ATP</name>
        <dbReference type="ChEBI" id="CHEBI:30616"/>
    </ligand>
</feature>
<feature type="binding site" evidence="12">
    <location>
        <begin position="420"/>
        <end position="421"/>
    </location>
    <ligand>
        <name>ATP</name>
        <dbReference type="ChEBI" id="CHEBI:30616"/>
    </ligand>
</feature>
<dbReference type="GO" id="GO:0019303">
    <property type="term" value="P:D-ribose catabolic process"/>
    <property type="evidence" value="ECO:0007669"/>
    <property type="project" value="UniProtKB-UniRule"/>
</dbReference>
<evidence type="ECO:0000259" key="14">
    <source>
        <dbReference type="Pfam" id="PF00294"/>
    </source>
</evidence>